<dbReference type="AlphaFoldDB" id="A0A913ZIF8"/>
<keyword evidence="12" id="KW-1185">Reference proteome</keyword>
<dbReference type="Proteomes" id="UP000887568">
    <property type="component" value="Unplaced"/>
</dbReference>
<feature type="region of interest" description="Disordered" evidence="9">
    <location>
        <begin position="1"/>
        <end position="37"/>
    </location>
</feature>
<feature type="transmembrane region" description="Helical" evidence="8">
    <location>
        <begin position="100"/>
        <end position="121"/>
    </location>
</feature>
<dbReference type="RefSeq" id="XP_038051578.1">
    <property type="nucleotide sequence ID" value="XM_038195650.1"/>
</dbReference>
<evidence type="ECO:0000256" key="2">
    <source>
        <dbReference type="ARBA" id="ARBA00009657"/>
    </source>
</evidence>
<dbReference type="InterPro" id="IPR004156">
    <property type="entry name" value="OATP"/>
</dbReference>
<sequence length="752" mass="81149">MSNNNPKDGYHAVQTAEESSERKRVGAKAADEDEGAWQDTDNLPLEERCCCSALQRLASPYVFGVFVCVLNFFQSAAFSVTGSSQLSTIEKRFQLKTSELAPFLIVNDIMSVVMVLFVAYYGHTSHRPRLIGGGSLLIGLGFLLSTLPQFIYDTPPQFSPGLIGGGRENGSAGGFSHNGSSLLYPVCEVSTSGGDAGSEVCTEEEELSSGSLMWQVSWIIVGQILGGIGAAPIMPLAVTYMDDCLHRSSTSVYVAFMFVASSFGPLLGAGISGFCLSTHADFYKAPVQAQLGDPNWLGAWWLSFAMVGVLLLIVGVPIMMFPKKIRRRVKKAKDGERRKSEEAQEGEGGEDENMAGMYRLNVHEDGGGRCAYVKGFLNALRRLVTNLTFMSLLLGVCAMLSSVVGIIVFMVKYLETQFGLPASTAPMLFGIIMPPGSLLGNLIGGFVVKKLKLTKKGLARMVVVMKPFVFLLAPVFLLLGCSNRDIAGITTAYPNMNMTKVPLPNLVAGCNADCACPTEYTPVCGSDGVTYATPCHAGCLAKVENGQPNGTKDGMMLYTDCGCIGATSPADPLGLRGDYEHVAIPGECPRECNTLIPFMGVAMLQVLLMTIVGNPGFMLQLRTVDEDDRSIAVGFSSMLLRLLGFIPSPLIFGTVIQTTCLLLQSSCGKTGNCLLYDIVQFRYVYFGLIFSLDFLSLVLFIVCYCSIRVEKTPQGFEEMRSVHSDEVKKSETSPDTTPGQDKALEAYKESDV</sequence>
<dbReference type="GO" id="GO:0043252">
    <property type="term" value="P:sodium-independent organic anion transport"/>
    <property type="evidence" value="ECO:0007669"/>
    <property type="project" value="TreeGrafter"/>
</dbReference>
<dbReference type="CDD" id="cd17336">
    <property type="entry name" value="MFS_SLCO_OATP"/>
    <property type="match status" value="1"/>
</dbReference>
<keyword evidence="6 8" id="KW-0472">Membrane</keyword>
<dbReference type="OrthoDB" id="5062115at2759"/>
<feature type="compositionally biased region" description="Basic and acidic residues" evidence="9">
    <location>
        <begin position="332"/>
        <end position="342"/>
    </location>
</feature>
<evidence type="ECO:0000256" key="5">
    <source>
        <dbReference type="ARBA" id="ARBA00022989"/>
    </source>
</evidence>
<dbReference type="OMA" id="AKMILMI"/>
<feature type="compositionally biased region" description="Basic and acidic residues" evidence="9">
    <location>
        <begin position="742"/>
        <end position="752"/>
    </location>
</feature>
<evidence type="ECO:0000256" key="4">
    <source>
        <dbReference type="ARBA" id="ARBA00022692"/>
    </source>
</evidence>
<evidence type="ECO:0000256" key="6">
    <source>
        <dbReference type="ARBA" id="ARBA00023136"/>
    </source>
</evidence>
<feature type="transmembrane region" description="Helical" evidence="8">
    <location>
        <begin position="423"/>
        <end position="446"/>
    </location>
</feature>
<evidence type="ECO:0000256" key="3">
    <source>
        <dbReference type="ARBA" id="ARBA00022475"/>
    </source>
</evidence>
<feature type="region of interest" description="Disordered" evidence="9">
    <location>
        <begin position="331"/>
        <end position="352"/>
    </location>
</feature>
<reference evidence="11" key="1">
    <citation type="submission" date="2022-11" db="UniProtKB">
        <authorList>
            <consortium name="EnsemblMetazoa"/>
        </authorList>
    </citation>
    <scope>IDENTIFICATION</scope>
</reference>
<evidence type="ECO:0000256" key="9">
    <source>
        <dbReference type="SAM" id="MobiDB-lite"/>
    </source>
</evidence>
<feature type="compositionally biased region" description="Acidic residues" evidence="9">
    <location>
        <begin position="343"/>
        <end position="352"/>
    </location>
</feature>
<keyword evidence="3" id="KW-1003">Cell membrane</keyword>
<feature type="transmembrane region" description="Helical" evidence="8">
    <location>
        <begin position="638"/>
        <end position="664"/>
    </location>
</feature>
<dbReference type="Gene3D" id="1.20.1250.20">
    <property type="entry name" value="MFS general substrate transporter like domains"/>
    <property type="match status" value="1"/>
</dbReference>
<dbReference type="NCBIfam" id="TIGR00805">
    <property type="entry name" value="oat"/>
    <property type="match status" value="1"/>
</dbReference>
<feature type="region of interest" description="Disordered" evidence="9">
    <location>
        <begin position="717"/>
        <end position="752"/>
    </location>
</feature>
<dbReference type="Gene3D" id="3.30.60.30">
    <property type="match status" value="1"/>
</dbReference>
<evidence type="ECO:0000256" key="1">
    <source>
        <dbReference type="ARBA" id="ARBA00004651"/>
    </source>
</evidence>
<feature type="transmembrane region" description="Helical" evidence="8">
    <location>
        <begin position="458"/>
        <end position="479"/>
    </location>
</feature>
<evidence type="ECO:0000259" key="10">
    <source>
        <dbReference type="PROSITE" id="PS51465"/>
    </source>
</evidence>
<keyword evidence="5 8" id="KW-1133">Transmembrane helix</keyword>
<name>A0A913ZIF8_PATMI</name>
<dbReference type="Pfam" id="PF03137">
    <property type="entry name" value="OATP"/>
    <property type="match status" value="1"/>
</dbReference>
<dbReference type="InterPro" id="IPR002350">
    <property type="entry name" value="Kazal_dom"/>
</dbReference>
<feature type="transmembrane region" description="Helical" evidence="8">
    <location>
        <begin position="595"/>
        <end position="617"/>
    </location>
</feature>
<evidence type="ECO:0000313" key="12">
    <source>
        <dbReference type="Proteomes" id="UP000887568"/>
    </source>
</evidence>
<keyword evidence="7" id="KW-1015">Disulfide bond</keyword>
<dbReference type="PROSITE" id="PS00282">
    <property type="entry name" value="KAZAL_1"/>
    <property type="match status" value="1"/>
</dbReference>
<evidence type="ECO:0000256" key="8">
    <source>
        <dbReference type="RuleBase" id="RU362056"/>
    </source>
</evidence>
<keyword evidence="8" id="KW-0406">Ion transport</keyword>
<protein>
    <recommendedName>
        <fullName evidence="8">Solute carrier organic anion transporter family member</fullName>
    </recommendedName>
</protein>
<feature type="transmembrane region" description="Helical" evidence="8">
    <location>
        <begin position="133"/>
        <end position="152"/>
    </location>
</feature>
<dbReference type="GeneID" id="119724548"/>
<feature type="transmembrane region" description="Helical" evidence="8">
    <location>
        <begin position="252"/>
        <end position="279"/>
    </location>
</feature>
<feature type="transmembrane region" description="Helical" evidence="8">
    <location>
        <begin position="61"/>
        <end position="80"/>
    </location>
</feature>
<comment type="subcellular location">
    <subcellularLocation>
        <location evidence="1 8">Cell membrane</location>
        <topology evidence="1 8">Multi-pass membrane protein</topology>
    </subcellularLocation>
</comment>
<proteinExistence type="inferred from homology"/>
<dbReference type="GO" id="GO:0016323">
    <property type="term" value="C:basolateral plasma membrane"/>
    <property type="evidence" value="ECO:0007669"/>
    <property type="project" value="TreeGrafter"/>
</dbReference>
<feature type="transmembrane region" description="Helical" evidence="8">
    <location>
        <begin position="299"/>
        <end position="321"/>
    </location>
</feature>
<dbReference type="SMART" id="SM00280">
    <property type="entry name" value="KAZAL"/>
    <property type="match status" value="1"/>
</dbReference>
<dbReference type="GO" id="GO:0006811">
    <property type="term" value="P:monoatomic ion transport"/>
    <property type="evidence" value="ECO:0007669"/>
    <property type="project" value="UniProtKB-KW"/>
</dbReference>
<dbReference type="InterPro" id="IPR036259">
    <property type="entry name" value="MFS_trans_sf"/>
</dbReference>
<dbReference type="Pfam" id="PF07648">
    <property type="entry name" value="Kazal_2"/>
    <property type="match status" value="1"/>
</dbReference>
<feature type="transmembrane region" description="Helical" evidence="8">
    <location>
        <begin position="216"/>
        <end position="240"/>
    </location>
</feature>
<dbReference type="EnsemblMetazoa" id="XM_038195650.1">
    <property type="protein sequence ID" value="XP_038051578.1"/>
    <property type="gene ID" value="LOC119724548"/>
</dbReference>
<feature type="domain" description="Kazal-like" evidence="10">
    <location>
        <begin position="504"/>
        <end position="565"/>
    </location>
</feature>
<dbReference type="GO" id="GO:0015347">
    <property type="term" value="F:sodium-independent organic anion transmembrane transporter activity"/>
    <property type="evidence" value="ECO:0007669"/>
    <property type="project" value="TreeGrafter"/>
</dbReference>
<keyword evidence="8" id="KW-0813">Transport</keyword>
<dbReference type="SUPFAM" id="SSF103473">
    <property type="entry name" value="MFS general substrate transporter"/>
    <property type="match status" value="1"/>
</dbReference>
<organism evidence="11 12">
    <name type="scientific">Patiria miniata</name>
    <name type="common">Bat star</name>
    <name type="synonym">Asterina miniata</name>
    <dbReference type="NCBI Taxonomy" id="46514"/>
    <lineage>
        <taxon>Eukaryota</taxon>
        <taxon>Metazoa</taxon>
        <taxon>Echinodermata</taxon>
        <taxon>Eleutherozoa</taxon>
        <taxon>Asterozoa</taxon>
        <taxon>Asteroidea</taxon>
        <taxon>Valvatacea</taxon>
        <taxon>Valvatida</taxon>
        <taxon>Asterinidae</taxon>
        <taxon>Patiria</taxon>
    </lineage>
</organism>
<keyword evidence="4 8" id="KW-0812">Transmembrane</keyword>
<feature type="transmembrane region" description="Helical" evidence="8">
    <location>
        <begin position="387"/>
        <end position="411"/>
    </location>
</feature>
<dbReference type="InterPro" id="IPR036058">
    <property type="entry name" value="Kazal_dom_sf"/>
</dbReference>
<dbReference type="PANTHER" id="PTHR11388">
    <property type="entry name" value="ORGANIC ANION TRANSPORTER"/>
    <property type="match status" value="1"/>
</dbReference>
<evidence type="ECO:0000313" key="11">
    <source>
        <dbReference type="EnsemblMetazoa" id="XP_038051578.1"/>
    </source>
</evidence>
<feature type="compositionally biased region" description="Basic and acidic residues" evidence="9">
    <location>
        <begin position="717"/>
        <end position="732"/>
    </location>
</feature>
<evidence type="ECO:0000256" key="7">
    <source>
        <dbReference type="ARBA" id="ARBA00023157"/>
    </source>
</evidence>
<feature type="transmembrane region" description="Helical" evidence="8">
    <location>
        <begin position="684"/>
        <end position="707"/>
    </location>
</feature>
<dbReference type="PANTHER" id="PTHR11388:SF142">
    <property type="entry name" value="SOLUTE CARRIER ORGANIC ANION TRANSPORTER FAMILY MEMBER 5A1"/>
    <property type="match status" value="1"/>
</dbReference>
<dbReference type="PROSITE" id="PS51465">
    <property type="entry name" value="KAZAL_2"/>
    <property type="match status" value="1"/>
</dbReference>
<comment type="similarity">
    <text evidence="2 8">Belongs to the organo anion transporter (TC 2.A.60) family.</text>
</comment>
<accession>A0A913ZIF8</accession>
<dbReference type="SUPFAM" id="SSF100895">
    <property type="entry name" value="Kazal-type serine protease inhibitors"/>
    <property type="match status" value="1"/>
</dbReference>